<organism evidence="2 3">
    <name type="scientific">Dentiscutata erythropus</name>
    <dbReference type="NCBI Taxonomy" id="1348616"/>
    <lineage>
        <taxon>Eukaryota</taxon>
        <taxon>Fungi</taxon>
        <taxon>Fungi incertae sedis</taxon>
        <taxon>Mucoromycota</taxon>
        <taxon>Glomeromycotina</taxon>
        <taxon>Glomeromycetes</taxon>
        <taxon>Diversisporales</taxon>
        <taxon>Gigasporaceae</taxon>
        <taxon>Dentiscutata</taxon>
    </lineage>
</organism>
<keyword evidence="3" id="KW-1185">Reference proteome</keyword>
<feature type="non-terminal residue" evidence="2">
    <location>
        <position position="232"/>
    </location>
</feature>
<name>A0A9N9P3D9_9GLOM</name>
<dbReference type="Gene3D" id="3.60.10.10">
    <property type="entry name" value="Endonuclease/exonuclease/phosphatase"/>
    <property type="match status" value="1"/>
</dbReference>
<proteinExistence type="predicted"/>
<protein>
    <submittedName>
        <fullName evidence="2">8208_t:CDS:1</fullName>
    </submittedName>
</protein>
<accession>A0A9N9P3D9</accession>
<reference evidence="2" key="1">
    <citation type="submission" date="2021-06" db="EMBL/GenBank/DDBJ databases">
        <authorList>
            <person name="Kallberg Y."/>
            <person name="Tangrot J."/>
            <person name="Rosling A."/>
        </authorList>
    </citation>
    <scope>NUCLEOTIDE SEQUENCE</scope>
    <source>
        <strain evidence="2">MA453B</strain>
    </source>
</reference>
<evidence type="ECO:0000256" key="1">
    <source>
        <dbReference type="SAM" id="MobiDB-lite"/>
    </source>
</evidence>
<feature type="non-terminal residue" evidence="2">
    <location>
        <position position="1"/>
    </location>
</feature>
<evidence type="ECO:0000313" key="3">
    <source>
        <dbReference type="Proteomes" id="UP000789405"/>
    </source>
</evidence>
<sequence>FGSLRGSKGHSSGKKKAAQHAGRKPAHKKQRRRRKAAAGAPKRNESKRIIPKIVVRNPTRKIASMFKKPNIFNEGFLAPPAQSKQKMSKEKDKNKEHEKEDRILASFSLPSHSAPQIRKSHARGTGGFKNILWRYLGGCFDCLDLDTNELSEEHERSAASEPVVIMGDFNASGSYVVKKDQSKLDEILRQNNLVWGIQHSDDTNVATGDNAYDRFIFEKESKQRWIGPSRVW</sequence>
<dbReference type="EMBL" id="CAJVPY010023138">
    <property type="protein sequence ID" value="CAG8784517.1"/>
    <property type="molecule type" value="Genomic_DNA"/>
</dbReference>
<dbReference type="AlphaFoldDB" id="A0A9N9P3D9"/>
<feature type="region of interest" description="Disordered" evidence="1">
    <location>
        <begin position="73"/>
        <end position="100"/>
    </location>
</feature>
<dbReference type="OrthoDB" id="10061407at2759"/>
<dbReference type="InterPro" id="IPR036691">
    <property type="entry name" value="Endo/exonu/phosph_ase_sf"/>
</dbReference>
<evidence type="ECO:0000313" key="2">
    <source>
        <dbReference type="EMBL" id="CAG8784517.1"/>
    </source>
</evidence>
<comment type="caution">
    <text evidence="2">The sequence shown here is derived from an EMBL/GenBank/DDBJ whole genome shotgun (WGS) entry which is preliminary data.</text>
</comment>
<dbReference type="Proteomes" id="UP000789405">
    <property type="component" value="Unassembled WGS sequence"/>
</dbReference>
<feature type="region of interest" description="Disordered" evidence="1">
    <location>
        <begin position="1"/>
        <end position="61"/>
    </location>
</feature>
<feature type="compositionally biased region" description="Basic residues" evidence="1">
    <location>
        <begin position="7"/>
        <end position="36"/>
    </location>
</feature>
<feature type="compositionally biased region" description="Basic and acidic residues" evidence="1">
    <location>
        <begin position="87"/>
        <end position="100"/>
    </location>
</feature>
<gene>
    <name evidence="2" type="ORF">DERYTH_LOCUS20117</name>
</gene>